<sequence length="192" mass="20811">MPSKKARKAVVNTKKNKKAGIPSSKFNATALVRVLNVPRGMSPLFLYREFLGEDGFGTTILDIEICRGFPSGSRTASTYIFISSASAAQSVAKKLKGISGRIKGDLDIRNARLSLKVEVLDDVSEAADKYVYQGLSDYLDAEGQEYVCFCCCCTRCCAGQSTKKSARKTQLGLWAGETGLPSGVAKMNMWNV</sequence>
<evidence type="ECO:0000313" key="1">
    <source>
        <dbReference type="EMBL" id="OAG04584.1"/>
    </source>
</evidence>
<organism evidence="1 2">
    <name type="scientific">Paraphaeosphaeria sporulosa</name>
    <dbReference type="NCBI Taxonomy" id="1460663"/>
    <lineage>
        <taxon>Eukaryota</taxon>
        <taxon>Fungi</taxon>
        <taxon>Dikarya</taxon>
        <taxon>Ascomycota</taxon>
        <taxon>Pezizomycotina</taxon>
        <taxon>Dothideomycetes</taxon>
        <taxon>Pleosporomycetidae</taxon>
        <taxon>Pleosporales</taxon>
        <taxon>Massarineae</taxon>
        <taxon>Didymosphaeriaceae</taxon>
        <taxon>Paraphaeosphaeria</taxon>
    </lineage>
</organism>
<dbReference type="AlphaFoldDB" id="A0A177CA11"/>
<reference evidence="1 2" key="1">
    <citation type="submission" date="2016-05" db="EMBL/GenBank/DDBJ databases">
        <title>Comparative analysis of secretome profiles of manganese(II)-oxidizing ascomycete fungi.</title>
        <authorList>
            <consortium name="DOE Joint Genome Institute"/>
            <person name="Zeiner C.A."/>
            <person name="Purvine S.O."/>
            <person name="Zink E.M."/>
            <person name="Wu S."/>
            <person name="Pasa-Tolic L."/>
            <person name="Chaput D.L."/>
            <person name="Haridas S."/>
            <person name="Grigoriev I.V."/>
            <person name="Santelli C.M."/>
            <person name="Hansel C.M."/>
        </authorList>
    </citation>
    <scope>NUCLEOTIDE SEQUENCE [LARGE SCALE GENOMIC DNA]</scope>
    <source>
        <strain evidence="1 2">AP3s5-JAC2a</strain>
    </source>
</reference>
<proteinExistence type="predicted"/>
<protein>
    <submittedName>
        <fullName evidence="1">Uncharacterized protein</fullName>
    </submittedName>
</protein>
<name>A0A177CA11_9PLEO</name>
<dbReference type="OrthoDB" id="10475676at2759"/>
<evidence type="ECO:0000313" key="2">
    <source>
        <dbReference type="Proteomes" id="UP000077069"/>
    </source>
</evidence>
<dbReference type="RefSeq" id="XP_018034949.1">
    <property type="nucleotide sequence ID" value="XM_018187446.1"/>
</dbReference>
<dbReference type="EMBL" id="KV441553">
    <property type="protein sequence ID" value="OAG04584.1"/>
    <property type="molecule type" value="Genomic_DNA"/>
</dbReference>
<dbReference type="InParanoid" id="A0A177CA11"/>
<dbReference type="GeneID" id="28770932"/>
<accession>A0A177CA11</accession>
<dbReference type="Proteomes" id="UP000077069">
    <property type="component" value="Unassembled WGS sequence"/>
</dbReference>
<keyword evidence="2" id="KW-1185">Reference proteome</keyword>
<gene>
    <name evidence="1" type="ORF">CC84DRAFT_798165</name>
</gene>